<dbReference type="Proteomes" id="UP001595939">
    <property type="component" value="Unassembled WGS sequence"/>
</dbReference>
<feature type="domain" description="VWFA" evidence="2">
    <location>
        <begin position="387"/>
        <end position="547"/>
    </location>
</feature>
<keyword evidence="4" id="KW-1185">Reference proteome</keyword>
<dbReference type="Pfam" id="PF13519">
    <property type="entry name" value="VWA_2"/>
    <property type="match status" value="1"/>
</dbReference>
<feature type="region of interest" description="Disordered" evidence="1">
    <location>
        <begin position="345"/>
        <end position="364"/>
    </location>
</feature>
<feature type="compositionally biased region" description="Low complexity" evidence="1">
    <location>
        <begin position="247"/>
        <end position="263"/>
    </location>
</feature>
<evidence type="ECO:0000313" key="3">
    <source>
        <dbReference type="EMBL" id="MFC4455248.1"/>
    </source>
</evidence>
<sequence length="562" mass="61928">MLTLPRQKSTPDWSQAPQWRRWLTQLFRYYSWRGHYHLQIDPALPAPAAVLPERRLLLLHPDLERFLTVSVGVRGLPVEAHARRVALLQALCAHEAGHLRYTDTRAWPTEATLAHLVNCLEDQRIEWRMAQRHPELWTLFTMLGDVMAVQARQSGHAGTAHEGCLLWRWEHDQLQPAWAPRADQAELWADVRPLVEASWLARDTTQVAWIARCIVELMRSDQEWQQAEQADEQARASAPEGDDTEEAPSGGADAGADASAPGDRPLSEADPNHVDHHRHLPALTGAASGDPDGQPSAEAGEATAATETPAPGVDRRDVPRPPDAPLELPPPVDVEGLARQVAPLLRPLERPAAPTAHRTRGRLSSRHVLQGSERPFRRPGAAGREAALHLTVLLDESGSMLGEPTVLARQAARLVMRAAELSRSRAQVIAFDTEAVPVGRPGPYRDFEAALLAHAPLSGNTCLEPALRMALDARPGLEEVPAVVIITDGELERSDLAACRALLRAHPHVRVVPLLIGDAVEQAATYRAVFPDAVVVPDLSQLTLRLCAVLRHWRQTMRRPRA</sequence>
<dbReference type="InterPro" id="IPR002035">
    <property type="entry name" value="VWF_A"/>
</dbReference>
<reference evidence="4" key="1">
    <citation type="journal article" date="2019" name="Int. J. Syst. Evol. Microbiol.">
        <title>The Global Catalogue of Microorganisms (GCM) 10K type strain sequencing project: providing services to taxonomists for standard genome sequencing and annotation.</title>
        <authorList>
            <consortium name="The Broad Institute Genomics Platform"/>
            <consortium name="The Broad Institute Genome Sequencing Center for Infectious Disease"/>
            <person name="Wu L."/>
            <person name="Ma J."/>
        </authorList>
    </citation>
    <scope>NUCLEOTIDE SEQUENCE [LARGE SCALE GENOMIC DNA]</scope>
    <source>
        <strain evidence="4">CCUG 39970</strain>
    </source>
</reference>
<dbReference type="Gene3D" id="3.40.50.410">
    <property type="entry name" value="von Willebrand factor, type A domain"/>
    <property type="match status" value="1"/>
</dbReference>
<dbReference type="SMART" id="SM00327">
    <property type="entry name" value="VWA"/>
    <property type="match status" value="1"/>
</dbReference>
<accession>A0ABV8YAT0</accession>
<dbReference type="InterPro" id="IPR036465">
    <property type="entry name" value="vWFA_dom_sf"/>
</dbReference>
<feature type="compositionally biased region" description="Pro residues" evidence="1">
    <location>
        <begin position="321"/>
        <end position="332"/>
    </location>
</feature>
<proteinExistence type="predicted"/>
<feature type="compositionally biased region" description="Low complexity" evidence="1">
    <location>
        <begin position="345"/>
        <end position="356"/>
    </location>
</feature>
<feature type="compositionally biased region" description="Basic and acidic residues" evidence="1">
    <location>
        <begin position="265"/>
        <end position="274"/>
    </location>
</feature>
<feature type="region of interest" description="Disordered" evidence="1">
    <location>
        <begin position="224"/>
        <end position="335"/>
    </location>
</feature>
<protein>
    <submittedName>
        <fullName evidence="3">VWA domain-containing protein</fullName>
    </submittedName>
</protein>
<evidence type="ECO:0000259" key="2">
    <source>
        <dbReference type="SMART" id="SM00327"/>
    </source>
</evidence>
<dbReference type="SUPFAM" id="SSF53300">
    <property type="entry name" value="vWA-like"/>
    <property type="match status" value="1"/>
</dbReference>
<dbReference type="CDD" id="cd00198">
    <property type="entry name" value="vWFA"/>
    <property type="match status" value="1"/>
</dbReference>
<feature type="compositionally biased region" description="Low complexity" evidence="1">
    <location>
        <begin position="297"/>
        <end position="312"/>
    </location>
</feature>
<comment type="caution">
    <text evidence="3">The sequence shown here is derived from an EMBL/GenBank/DDBJ whole genome shotgun (WGS) entry which is preliminary data.</text>
</comment>
<gene>
    <name evidence="3" type="ORF">ACFO0P_15830</name>
</gene>
<organism evidence="3 4">
    <name type="scientific">Deinococcus sonorensis</name>
    <dbReference type="NCBI Taxonomy" id="309891"/>
    <lineage>
        <taxon>Bacteria</taxon>
        <taxon>Thermotogati</taxon>
        <taxon>Deinococcota</taxon>
        <taxon>Deinococci</taxon>
        <taxon>Deinococcales</taxon>
        <taxon>Deinococcaceae</taxon>
        <taxon>Deinococcus</taxon>
    </lineage>
</organism>
<evidence type="ECO:0000256" key="1">
    <source>
        <dbReference type="SAM" id="MobiDB-lite"/>
    </source>
</evidence>
<dbReference type="RefSeq" id="WP_380129962.1">
    <property type="nucleotide sequence ID" value="NZ_JBHSEG010000008.1"/>
</dbReference>
<dbReference type="EMBL" id="JBHSEG010000008">
    <property type="protein sequence ID" value="MFC4455248.1"/>
    <property type="molecule type" value="Genomic_DNA"/>
</dbReference>
<name>A0ABV8YAT0_9DEIO</name>
<evidence type="ECO:0000313" key="4">
    <source>
        <dbReference type="Proteomes" id="UP001595939"/>
    </source>
</evidence>